<dbReference type="HOGENOM" id="CLU_596070_0_0_1"/>
<evidence type="ECO:0000256" key="4">
    <source>
        <dbReference type="ARBA" id="ARBA00022729"/>
    </source>
</evidence>
<evidence type="ECO:0000256" key="2">
    <source>
        <dbReference type="ARBA" id="ARBA00022512"/>
    </source>
</evidence>
<proteinExistence type="predicted"/>
<dbReference type="GO" id="GO:0009277">
    <property type="term" value="C:fungal-type cell wall"/>
    <property type="evidence" value="ECO:0007669"/>
    <property type="project" value="UniProtKB-ARBA"/>
</dbReference>
<evidence type="ECO:0000256" key="3">
    <source>
        <dbReference type="ARBA" id="ARBA00022525"/>
    </source>
</evidence>
<accession>G3AKL5</accession>
<evidence type="ECO:0000313" key="7">
    <source>
        <dbReference type="EMBL" id="EGW33620.1"/>
    </source>
</evidence>
<dbReference type="AlphaFoldDB" id="G3AKL5"/>
<gene>
    <name evidence="7" type="ORF">SPAPADRAFT_50477</name>
</gene>
<keyword evidence="3" id="KW-0964">Secreted</keyword>
<keyword evidence="2" id="KW-0134">Cell wall</keyword>
<protein>
    <recommendedName>
        <fullName evidence="6">Hyphally-regulated cell wall protein N-terminal domain-containing protein</fullName>
    </recommendedName>
</protein>
<reference evidence="7 8" key="1">
    <citation type="journal article" date="2011" name="Proc. Natl. Acad. Sci. U.S.A.">
        <title>Comparative genomics of xylose-fermenting fungi for enhanced biofuel production.</title>
        <authorList>
            <person name="Wohlbach D.J."/>
            <person name="Kuo A."/>
            <person name="Sato T.K."/>
            <person name="Potts K.M."/>
            <person name="Salamov A.A."/>
            <person name="LaButti K.M."/>
            <person name="Sun H."/>
            <person name="Clum A."/>
            <person name="Pangilinan J.L."/>
            <person name="Lindquist E.A."/>
            <person name="Lucas S."/>
            <person name="Lapidus A."/>
            <person name="Jin M."/>
            <person name="Gunawan C."/>
            <person name="Balan V."/>
            <person name="Dale B.E."/>
            <person name="Jeffries T.W."/>
            <person name="Zinkel R."/>
            <person name="Barry K.W."/>
            <person name="Grigoriev I.V."/>
            <person name="Gasch A.P."/>
        </authorList>
    </citation>
    <scope>NUCLEOTIDE SEQUENCE [LARGE SCALE GENOMIC DNA]</scope>
    <source>
        <strain evidence="8">NRRL Y-27907 / 11-Y1</strain>
    </source>
</reference>
<dbReference type="EMBL" id="GL996501">
    <property type="protein sequence ID" value="EGW33620.1"/>
    <property type="molecule type" value="Genomic_DNA"/>
</dbReference>
<dbReference type="OMA" id="TECEPET"/>
<organism evidence="8">
    <name type="scientific">Spathaspora passalidarum (strain NRRL Y-27907 / 11-Y1)</name>
    <dbReference type="NCBI Taxonomy" id="619300"/>
    <lineage>
        <taxon>Eukaryota</taxon>
        <taxon>Fungi</taxon>
        <taxon>Dikarya</taxon>
        <taxon>Ascomycota</taxon>
        <taxon>Saccharomycotina</taxon>
        <taxon>Pichiomycetes</taxon>
        <taxon>Debaryomycetaceae</taxon>
        <taxon>Spathaspora</taxon>
    </lineage>
</organism>
<evidence type="ECO:0000256" key="5">
    <source>
        <dbReference type="ARBA" id="ARBA00023180"/>
    </source>
</evidence>
<comment type="subcellular location">
    <subcellularLocation>
        <location evidence="1">Secreted</location>
        <location evidence="1">Cell wall</location>
    </subcellularLocation>
</comment>
<feature type="domain" description="Hyphally-regulated cell wall protein N-terminal" evidence="6">
    <location>
        <begin position="24"/>
        <end position="286"/>
    </location>
</feature>
<dbReference type="Proteomes" id="UP000000709">
    <property type="component" value="Unassembled WGS sequence"/>
</dbReference>
<dbReference type="KEGG" id="spaa:SPAPADRAFT_50477"/>
<keyword evidence="5" id="KW-0325">Glycoprotein</keyword>
<sequence length="459" mass="51742">MSTILQGDNFIVNDEFVIHPQTHMVREQFDVQITETGILENDGVFMASTRDSPYPLDFMWTGDFKNTGNFTLHSEGSFGASIYYIKSLKFRNTGTMILDYVGDGLERHYYSLEAPDWENRGLIEIRNESPILGEYIQGGNYHNLTNTGIIKLQRQKYYIDSVHVLGKGCVYLNDGCEVESFTECTNQNYVLGNNTIFTVHNRYKRSFHISNFGKGKFIEVEYFLPGPDAILYNPESGHLTLTTVDRSTHFFIGKGYDLKLFTIDDSGYRVAYEGEVPPDANDDSDCGVFPYDSPLLVDECESDPISSTYTSTFEREATTYIGIVQVQTDERGLWYTKIHTLEEMFYNTNAESDETVAPEMLTRATKEANSAKTNENPESEKYKEGATTYTTTYVDKAGASRTGKVMVTNSKGKRFSTTIDLGTIESITCITTTNFTECEPETCPGKVIFNNTKTLFIGG</sequence>
<evidence type="ECO:0000313" key="8">
    <source>
        <dbReference type="Proteomes" id="UP000000709"/>
    </source>
</evidence>
<evidence type="ECO:0000256" key="1">
    <source>
        <dbReference type="ARBA" id="ARBA00004191"/>
    </source>
</evidence>
<name>G3AKL5_SPAPN</name>
<dbReference type="OrthoDB" id="4022214at2759"/>
<keyword evidence="8" id="KW-1185">Reference proteome</keyword>
<dbReference type="InParanoid" id="G3AKL5"/>
<dbReference type="RefSeq" id="XP_007375135.1">
    <property type="nucleotide sequence ID" value="XM_007375073.1"/>
</dbReference>
<dbReference type="Pfam" id="PF11765">
    <property type="entry name" value="Hyphal_reg_CWP"/>
    <property type="match status" value="1"/>
</dbReference>
<keyword evidence="4" id="KW-0732">Signal</keyword>
<dbReference type="GeneID" id="18871444"/>
<dbReference type="InterPro" id="IPR021031">
    <property type="entry name" value="Hyphal-reg_cell_wall_N"/>
</dbReference>
<evidence type="ECO:0000259" key="6">
    <source>
        <dbReference type="Pfam" id="PF11765"/>
    </source>
</evidence>